<dbReference type="PANTHER" id="PTHR21443:SF0">
    <property type="entry name" value="CONSERVED OLIGOMERIC GOLGI COMPLEX SUBUNIT 7"/>
    <property type="match status" value="1"/>
</dbReference>
<comment type="similarity">
    <text evidence="2">Belongs to the COG7 family.</text>
</comment>
<proteinExistence type="inferred from homology"/>
<protein>
    <recommendedName>
        <fullName evidence="3">Conserved oligomeric Golgi complex subunit 7</fullName>
    </recommendedName>
    <alternativeName>
        <fullName evidence="8">Component of oligomeric Golgi complex 7</fullName>
    </alternativeName>
</protein>
<name>A0A1A9VX31_GLOAU</name>
<dbReference type="InterPro" id="IPR019335">
    <property type="entry name" value="COG7"/>
</dbReference>
<evidence type="ECO:0000256" key="2">
    <source>
        <dbReference type="ARBA" id="ARBA00005831"/>
    </source>
</evidence>
<comment type="subcellular location">
    <subcellularLocation>
        <location evidence="1">Golgi apparatus membrane</location>
        <topology evidence="1">Peripheral membrane protein</topology>
    </subcellularLocation>
</comment>
<evidence type="ECO:0000256" key="6">
    <source>
        <dbReference type="ARBA" id="ARBA00023034"/>
    </source>
</evidence>
<dbReference type="Pfam" id="PF10191">
    <property type="entry name" value="COG7"/>
    <property type="match status" value="1"/>
</dbReference>
<keyword evidence="4" id="KW-0813">Transport</keyword>
<dbReference type="GO" id="GO:0006886">
    <property type="term" value="P:intracellular protein transport"/>
    <property type="evidence" value="ECO:0007669"/>
    <property type="project" value="InterPro"/>
</dbReference>
<keyword evidence="5" id="KW-0653">Protein transport</keyword>
<dbReference type="STRING" id="7395.A0A1A9VX31"/>
<keyword evidence="10" id="KW-1185">Reference proteome</keyword>
<dbReference type="EnsemblMetazoa" id="GAUT050461-RA">
    <property type="protein sequence ID" value="GAUT050461-PA"/>
    <property type="gene ID" value="GAUT050461"/>
</dbReference>
<dbReference type="Proteomes" id="UP000078200">
    <property type="component" value="Unassembled WGS sequence"/>
</dbReference>
<reference evidence="9" key="1">
    <citation type="submission" date="2020-05" db="UniProtKB">
        <authorList>
            <consortium name="EnsemblMetazoa"/>
        </authorList>
    </citation>
    <scope>IDENTIFICATION</scope>
    <source>
        <strain evidence="9">TTRI</strain>
    </source>
</reference>
<keyword evidence="6" id="KW-0333">Golgi apparatus</keyword>
<evidence type="ECO:0000256" key="1">
    <source>
        <dbReference type="ARBA" id="ARBA00004395"/>
    </source>
</evidence>
<dbReference type="VEuPathDB" id="VectorBase:GAUT050461"/>
<evidence type="ECO:0000256" key="3">
    <source>
        <dbReference type="ARBA" id="ARBA00020984"/>
    </source>
</evidence>
<accession>A0A1A9VX31</accession>
<evidence type="ECO:0000256" key="5">
    <source>
        <dbReference type="ARBA" id="ARBA00022927"/>
    </source>
</evidence>
<dbReference type="GO" id="GO:0000139">
    <property type="term" value="C:Golgi membrane"/>
    <property type="evidence" value="ECO:0007669"/>
    <property type="project" value="UniProtKB-SubCell"/>
</dbReference>
<dbReference type="PANTHER" id="PTHR21443">
    <property type="entry name" value="CONSERVED OLIGOMERIC GOLGI COMPLEX COMPONENT 7"/>
    <property type="match status" value="1"/>
</dbReference>
<evidence type="ECO:0000313" key="10">
    <source>
        <dbReference type="Proteomes" id="UP000078200"/>
    </source>
</evidence>
<evidence type="ECO:0000256" key="4">
    <source>
        <dbReference type="ARBA" id="ARBA00022448"/>
    </source>
</evidence>
<dbReference type="GO" id="GO:0007030">
    <property type="term" value="P:Golgi organization"/>
    <property type="evidence" value="ECO:0007669"/>
    <property type="project" value="TreeGrafter"/>
</dbReference>
<organism evidence="9 10">
    <name type="scientific">Glossina austeni</name>
    <name type="common">Savannah tsetse fly</name>
    <dbReference type="NCBI Taxonomy" id="7395"/>
    <lineage>
        <taxon>Eukaryota</taxon>
        <taxon>Metazoa</taxon>
        <taxon>Ecdysozoa</taxon>
        <taxon>Arthropoda</taxon>
        <taxon>Hexapoda</taxon>
        <taxon>Insecta</taxon>
        <taxon>Pterygota</taxon>
        <taxon>Neoptera</taxon>
        <taxon>Endopterygota</taxon>
        <taxon>Diptera</taxon>
        <taxon>Brachycera</taxon>
        <taxon>Muscomorpha</taxon>
        <taxon>Hippoboscoidea</taxon>
        <taxon>Glossinidae</taxon>
        <taxon>Glossina</taxon>
    </lineage>
</organism>
<keyword evidence="7" id="KW-0472">Membrane</keyword>
<evidence type="ECO:0000313" key="9">
    <source>
        <dbReference type="EnsemblMetazoa" id="GAUT050461-PA"/>
    </source>
</evidence>
<evidence type="ECO:0000256" key="8">
    <source>
        <dbReference type="ARBA" id="ARBA00031345"/>
    </source>
</evidence>
<dbReference type="GO" id="GO:0006890">
    <property type="term" value="P:retrograde vesicle-mediated transport, Golgi to endoplasmic reticulum"/>
    <property type="evidence" value="ECO:0007669"/>
    <property type="project" value="TreeGrafter"/>
</dbReference>
<sequence length="148" mass="17338">MRYTLIGVTTYQMGTYFTTSTMCYLDDGFDCNDVKILLAQEQLPSHSDRQSQVEDFKNRLEASAFPKVVQCFPEGNVKQPQYYVTIFDTIHRKCQLLQYYRAVQKIALRQQWKQTLELQATESTTQQQQFLALFYDLLMENIQGHLIG</sequence>
<dbReference type="AlphaFoldDB" id="A0A1A9VX31"/>
<evidence type="ECO:0000256" key="7">
    <source>
        <dbReference type="ARBA" id="ARBA00023136"/>
    </source>
</evidence>
<dbReference type="GO" id="GO:0017119">
    <property type="term" value="C:Golgi transport complex"/>
    <property type="evidence" value="ECO:0007669"/>
    <property type="project" value="InterPro"/>
</dbReference>